<dbReference type="Pfam" id="PF01875">
    <property type="entry name" value="Memo"/>
    <property type="match status" value="1"/>
</dbReference>
<name>A0A933IBV1_UNCT6</name>
<dbReference type="InterPro" id="IPR036071">
    <property type="entry name" value="AMMECR1_dom_sf"/>
</dbReference>
<comment type="caution">
    <text evidence="4">The sequence shown here is derived from an EMBL/GenBank/DDBJ whole genome shotgun (WGS) entry which is preliminary data.</text>
</comment>
<comment type="similarity">
    <text evidence="1 2">Belongs to the MEMO1 family.</text>
</comment>
<evidence type="ECO:0000256" key="1">
    <source>
        <dbReference type="ARBA" id="ARBA00006315"/>
    </source>
</evidence>
<dbReference type="InterPro" id="IPR027623">
    <property type="entry name" value="AmmeMemoSam_A"/>
</dbReference>
<dbReference type="NCBIfam" id="TIGR04335">
    <property type="entry name" value="AmmeMemoSam_A"/>
    <property type="match status" value="1"/>
</dbReference>
<dbReference type="InterPro" id="IPR002733">
    <property type="entry name" value="AMMECR1_domain"/>
</dbReference>
<protein>
    <recommendedName>
        <fullName evidence="2">MEMO1 family protein HY768_07790</fullName>
    </recommendedName>
</protein>
<evidence type="ECO:0000259" key="3">
    <source>
        <dbReference type="PROSITE" id="PS51112"/>
    </source>
</evidence>
<evidence type="ECO:0000313" key="4">
    <source>
        <dbReference type="EMBL" id="MBI4727108.1"/>
    </source>
</evidence>
<dbReference type="AlphaFoldDB" id="A0A933IBV1"/>
<dbReference type="HAMAP" id="MF_00055">
    <property type="entry name" value="MEMO1"/>
    <property type="match status" value="1"/>
</dbReference>
<dbReference type="PANTHER" id="PTHR11060">
    <property type="entry name" value="PROTEIN MEMO1"/>
    <property type="match status" value="1"/>
</dbReference>
<dbReference type="NCBIfam" id="TIGR04336">
    <property type="entry name" value="AmmeMemoSam_B"/>
    <property type="match status" value="1"/>
</dbReference>
<dbReference type="NCBIfam" id="TIGR00296">
    <property type="entry name" value="TIGR00296 family protein"/>
    <property type="match status" value="1"/>
</dbReference>
<dbReference type="Gene3D" id="3.40.830.10">
    <property type="entry name" value="LigB-like"/>
    <property type="match status" value="1"/>
</dbReference>
<evidence type="ECO:0000313" key="5">
    <source>
        <dbReference type="Proteomes" id="UP000736328"/>
    </source>
</evidence>
<dbReference type="Pfam" id="PF01871">
    <property type="entry name" value="AMMECR1"/>
    <property type="match status" value="1"/>
</dbReference>
<dbReference type="InterPro" id="IPR027485">
    <property type="entry name" value="AMMECR1_N"/>
</dbReference>
<evidence type="ECO:0000256" key="2">
    <source>
        <dbReference type="HAMAP-Rule" id="MF_00055"/>
    </source>
</evidence>
<dbReference type="Proteomes" id="UP000736328">
    <property type="component" value="Unassembled WGS sequence"/>
</dbReference>
<dbReference type="PANTHER" id="PTHR11060:SF0">
    <property type="entry name" value="PROTEIN MEMO1"/>
    <property type="match status" value="1"/>
</dbReference>
<dbReference type="CDD" id="cd07361">
    <property type="entry name" value="MEMO_like"/>
    <property type="match status" value="1"/>
</dbReference>
<dbReference type="SUPFAM" id="SSF53213">
    <property type="entry name" value="LigB-like"/>
    <property type="match status" value="1"/>
</dbReference>
<proteinExistence type="inferred from homology"/>
<dbReference type="InterPro" id="IPR023473">
    <property type="entry name" value="AMMECR1"/>
</dbReference>
<dbReference type="InterPro" id="IPR002737">
    <property type="entry name" value="MEMO1_fam"/>
</dbReference>
<dbReference type="EMBL" id="JACQXR010000101">
    <property type="protein sequence ID" value="MBI4727108.1"/>
    <property type="molecule type" value="Genomic_DNA"/>
</dbReference>
<dbReference type="Gene3D" id="3.30.1490.150">
    <property type="entry name" value="Hypothetical protein ph0010, domain 2"/>
    <property type="match status" value="1"/>
</dbReference>
<reference evidence="4" key="1">
    <citation type="submission" date="2020-07" db="EMBL/GenBank/DDBJ databases">
        <title>Huge and variable diversity of episymbiotic CPR bacteria and DPANN archaea in groundwater ecosystems.</title>
        <authorList>
            <person name="He C.Y."/>
            <person name="Keren R."/>
            <person name="Whittaker M."/>
            <person name="Farag I.F."/>
            <person name="Doudna J."/>
            <person name="Cate J.H.D."/>
            <person name="Banfield J.F."/>
        </authorList>
    </citation>
    <scope>NUCLEOTIDE SEQUENCE</scope>
    <source>
        <strain evidence="4">NC_groundwater_1520_Pr4_B-0.1um_53_5</strain>
    </source>
</reference>
<sequence length="478" mass="52266">MSIRRSIIAGSWYPGEAAKLKAEIAKYLEAARVFRSSSKLFGIVTPHAGLMYSGPVAAFAYKNLKGLGIKTVVMIGPSHRAYFEGAAVYASGEWETPLGKAGINAELCQKIINQDRTHIKDLPAAHAQEHSLEIQLPFLQAVLDPGFEIVPIMMSEHSLASCERLANSIVQALNGGEGFLLLASSDLSHYHSQAEAQKLDQKVVKAIENYDFEKLSGDLAFEKCEACGGGPIVTAMIASKLLGAGQGVVYDYRTSGDITGEKDQVVGYLAAGLYKAGKQKAEIRNQKGNQTENGKLTPEEKRELFRIAHLSIEAEVKGLPKPRFTPLTPRLAELRGVFVTLKEQGQLRGCIGYIEGIKPLYLAVAEMAVAAAVGDPRFSEVTEAELPELEYEISALTPKRQIDKPEEFIPGQHGIIVQRGGRSGVFLPQVAAEEGWNREETLNYLCAHKAGLPEDAWRDKETKLFVFEAEVVEEKDLK</sequence>
<gene>
    <name evidence="4" type="primary">amrB</name>
    <name evidence="4" type="ORF">HY768_07790</name>
</gene>
<dbReference type="Gene3D" id="3.30.700.20">
    <property type="entry name" value="Hypothetical protein ph0010, domain 1"/>
    <property type="match status" value="1"/>
</dbReference>
<dbReference type="SUPFAM" id="SSF143447">
    <property type="entry name" value="AMMECR1-like"/>
    <property type="match status" value="1"/>
</dbReference>
<dbReference type="PROSITE" id="PS51112">
    <property type="entry name" value="AMMECR1"/>
    <property type="match status" value="1"/>
</dbReference>
<organism evidence="4 5">
    <name type="scientific">candidate division TA06 bacterium</name>
    <dbReference type="NCBI Taxonomy" id="2250710"/>
    <lineage>
        <taxon>Bacteria</taxon>
        <taxon>Bacteria division TA06</taxon>
    </lineage>
</organism>
<feature type="domain" description="AMMECR1" evidence="3">
    <location>
        <begin position="291"/>
        <end position="478"/>
    </location>
</feature>
<accession>A0A933IBV1</accession>